<dbReference type="EMBL" id="KK106612">
    <property type="protein sequence ID" value="KIY91492.1"/>
    <property type="molecule type" value="Genomic_DNA"/>
</dbReference>
<dbReference type="GeneID" id="25734234"/>
<dbReference type="RefSeq" id="XP_013890512.1">
    <property type="nucleotide sequence ID" value="XM_014035058.1"/>
</dbReference>
<evidence type="ECO:0000256" key="1">
    <source>
        <dbReference type="SAM" id="MobiDB-lite"/>
    </source>
</evidence>
<evidence type="ECO:0000313" key="2">
    <source>
        <dbReference type="EMBL" id="KIY91492.1"/>
    </source>
</evidence>
<reference evidence="2 3" key="1">
    <citation type="journal article" date="2013" name="BMC Genomics">
        <title>Reconstruction of the lipid metabolism for the microalga Monoraphidium neglectum from its genome sequence reveals characteristics suitable for biofuel production.</title>
        <authorList>
            <person name="Bogen C."/>
            <person name="Al-Dilaimi A."/>
            <person name="Albersmeier A."/>
            <person name="Wichmann J."/>
            <person name="Grundmann M."/>
            <person name="Rupp O."/>
            <person name="Lauersen K.J."/>
            <person name="Blifernez-Klassen O."/>
            <person name="Kalinowski J."/>
            <person name="Goesmann A."/>
            <person name="Mussgnug J.H."/>
            <person name="Kruse O."/>
        </authorList>
    </citation>
    <scope>NUCLEOTIDE SEQUENCE [LARGE SCALE GENOMIC DNA]</scope>
    <source>
        <strain evidence="2 3">SAG 48.87</strain>
    </source>
</reference>
<proteinExistence type="predicted"/>
<evidence type="ECO:0000313" key="3">
    <source>
        <dbReference type="Proteomes" id="UP000054498"/>
    </source>
</evidence>
<dbReference type="Proteomes" id="UP000054498">
    <property type="component" value="Unassembled WGS sequence"/>
</dbReference>
<dbReference type="KEGG" id="mng:MNEG_16471"/>
<name>A0A0D2IU25_9CHLO</name>
<gene>
    <name evidence="2" type="ORF">MNEG_16471</name>
</gene>
<keyword evidence="3" id="KW-1185">Reference proteome</keyword>
<protein>
    <submittedName>
        <fullName evidence="2">Uncharacterized protein</fullName>
    </submittedName>
</protein>
<feature type="compositionally biased region" description="Low complexity" evidence="1">
    <location>
        <begin position="65"/>
        <end position="77"/>
    </location>
</feature>
<accession>A0A0D2IU25</accession>
<sequence length="116" mass="12744">MVKCLRCPVSYHTPACTPHNVQRVPGCVKGVLCSRCRTVPPKKYVMPPKDLEPEGRNRRQKRGTRAQWPAAQAAAEGDGTGAGAAGPRRLGRHCGRCYWRTAAAQGRGSRLRCWCT</sequence>
<feature type="region of interest" description="Disordered" evidence="1">
    <location>
        <begin position="44"/>
        <end position="89"/>
    </location>
</feature>
<organism evidence="2 3">
    <name type="scientific">Monoraphidium neglectum</name>
    <dbReference type="NCBI Taxonomy" id="145388"/>
    <lineage>
        <taxon>Eukaryota</taxon>
        <taxon>Viridiplantae</taxon>
        <taxon>Chlorophyta</taxon>
        <taxon>core chlorophytes</taxon>
        <taxon>Chlorophyceae</taxon>
        <taxon>CS clade</taxon>
        <taxon>Sphaeropleales</taxon>
        <taxon>Selenastraceae</taxon>
        <taxon>Monoraphidium</taxon>
    </lineage>
</organism>
<dbReference type="AlphaFoldDB" id="A0A0D2IU25"/>